<dbReference type="PRINTS" id="PR00183">
    <property type="entry name" value="ECOLIPORIN"/>
</dbReference>
<organism evidence="10">
    <name type="scientific">Candidatus Aschnera chinzeii</name>
    <dbReference type="NCBI Taxonomy" id="1485666"/>
    <lineage>
        <taxon>Bacteria</taxon>
        <taxon>Pseudomonadati</taxon>
        <taxon>Pseudomonadota</taxon>
        <taxon>Gammaproteobacteria</taxon>
        <taxon>Enterobacterales</taxon>
        <taxon>Enterobacteriaceae</taxon>
        <taxon>Candidatus Aschnera</taxon>
    </lineage>
</organism>
<comment type="subcellular location">
    <subcellularLocation>
        <location evidence="1">Cell outer membrane</location>
        <topology evidence="1">Multi-pass membrane protein</topology>
    </subcellularLocation>
</comment>
<comment type="similarity">
    <text evidence="2">Belongs to the Gram-negative porin family.</text>
</comment>
<keyword evidence="3" id="KW-1134">Transmembrane beta strand</keyword>
<keyword evidence="5 9" id="KW-0732">Signal</keyword>
<evidence type="ECO:0000256" key="4">
    <source>
        <dbReference type="ARBA" id="ARBA00022692"/>
    </source>
</evidence>
<name>A0AAT9G512_9ENTR</name>
<feature type="chain" id="PRO_5043669678" evidence="9">
    <location>
        <begin position="21"/>
        <end position="382"/>
    </location>
</feature>
<reference evidence="10" key="2">
    <citation type="submission" date="2023-10" db="EMBL/GenBank/DDBJ databases">
        <authorList>
            <person name="Koga R."/>
            <person name="Fukatsu T."/>
        </authorList>
    </citation>
    <scope>NUCLEOTIDE SEQUENCE</scope>
    <source>
        <strain evidence="10">Kw-01</strain>
    </source>
</reference>
<dbReference type="PANTHER" id="PTHR34501">
    <property type="entry name" value="PROTEIN YDDL-RELATED"/>
    <property type="match status" value="1"/>
</dbReference>
<dbReference type="Pfam" id="PF00267">
    <property type="entry name" value="Porin_1"/>
    <property type="match status" value="1"/>
</dbReference>
<dbReference type="GO" id="GO:0046930">
    <property type="term" value="C:pore complex"/>
    <property type="evidence" value="ECO:0007669"/>
    <property type="project" value="UniProtKB-KW"/>
</dbReference>
<keyword evidence="7" id="KW-0472">Membrane</keyword>
<evidence type="ECO:0000256" key="8">
    <source>
        <dbReference type="ARBA" id="ARBA00023237"/>
    </source>
</evidence>
<sequence length="382" mass="42829">MKYNILAIIIPVFLAGTTHAAEIYNMDGIKLNLYGKVNAGHIFTKNDVNNGYYSNAVIGIKGNSKISDHTMGYGNIELETSYNKNINNIGYNNKLIYAGLKFSDFNSLEYGRNYGILYDINSWTGVLPIYGSEFSSNNHNYMSSINRNLLTYRCNNFFGLIDGFNFAIQYQGKHNDINKLVLDGVNDNKLSAVNIDKGYGVTVNYNIGWGLTLGGGYGTSNLNINNIIENKNNNLTENKKAESWNAGIKYDNNNLYLAAIYGENNNMTKYNNGIDENHIAISKIAHKIENIELVAQYLFDGFGLKPSIAYVQSKGKNLSNSKHNNLKENLIKYSSLGAFYYFNKNLTAIIDYKINLISDNQFTKLSNIDRGNVLGLGVIYKF</sequence>
<dbReference type="InterPro" id="IPR050298">
    <property type="entry name" value="Gram-neg_bact_OMP"/>
</dbReference>
<protein>
    <submittedName>
        <fullName evidence="10">Porin OmpF</fullName>
    </submittedName>
</protein>
<keyword evidence="4" id="KW-0812">Transmembrane</keyword>
<dbReference type="InterPro" id="IPR033900">
    <property type="entry name" value="Gram_neg_porin_domain"/>
</dbReference>
<dbReference type="AlphaFoldDB" id="A0AAT9G512"/>
<evidence type="ECO:0000256" key="3">
    <source>
        <dbReference type="ARBA" id="ARBA00022452"/>
    </source>
</evidence>
<dbReference type="CDD" id="cd00342">
    <property type="entry name" value="gram_neg_porins"/>
    <property type="match status" value="1"/>
</dbReference>
<dbReference type="SUPFAM" id="SSF56935">
    <property type="entry name" value="Porins"/>
    <property type="match status" value="1"/>
</dbReference>
<dbReference type="GO" id="GO:0034220">
    <property type="term" value="P:monoatomic ion transmembrane transport"/>
    <property type="evidence" value="ECO:0007669"/>
    <property type="project" value="InterPro"/>
</dbReference>
<dbReference type="Gene3D" id="2.40.160.10">
    <property type="entry name" value="Porin"/>
    <property type="match status" value="1"/>
</dbReference>
<evidence type="ECO:0000256" key="2">
    <source>
        <dbReference type="ARBA" id="ARBA00007539"/>
    </source>
</evidence>
<proteinExistence type="inferred from homology"/>
<evidence type="ECO:0000313" key="10">
    <source>
        <dbReference type="EMBL" id="BET44816.1"/>
    </source>
</evidence>
<evidence type="ECO:0000256" key="6">
    <source>
        <dbReference type="ARBA" id="ARBA00023114"/>
    </source>
</evidence>
<dbReference type="GO" id="GO:0009279">
    <property type="term" value="C:cell outer membrane"/>
    <property type="evidence" value="ECO:0007669"/>
    <property type="project" value="UniProtKB-SubCell"/>
</dbReference>
<evidence type="ECO:0000256" key="5">
    <source>
        <dbReference type="ARBA" id="ARBA00022729"/>
    </source>
</evidence>
<dbReference type="PRINTS" id="PR00182">
    <property type="entry name" value="ECOLNEIPORIN"/>
</dbReference>
<dbReference type="InterPro" id="IPR001702">
    <property type="entry name" value="Porin_Gram-ve"/>
</dbReference>
<dbReference type="EMBL" id="AP028961">
    <property type="protein sequence ID" value="BET44816.1"/>
    <property type="molecule type" value="Genomic_DNA"/>
</dbReference>
<accession>A0AAT9G512</accession>
<keyword evidence="6" id="KW-0406">Ion transport</keyword>
<evidence type="ECO:0000256" key="7">
    <source>
        <dbReference type="ARBA" id="ARBA00023136"/>
    </source>
</evidence>
<dbReference type="InterPro" id="IPR023614">
    <property type="entry name" value="Porin_dom_sf"/>
</dbReference>
<keyword evidence="6" id="KW-0626">Porin</keyword>
<keyword evidence="6" id="KW-0813">Transport</keyword>
<feature type="signal peptide" evidence="9">
    <location>
        <begin position="1"/>
        <end position="20"/>
    </location>
</feature>
<dbReference type="GO" id="GO:0015288">
    <property type="term" value="F:porin activity"/>
    <property type="evidence" value="ECO:0007669"/>
    <property type="project" value="UniProtKB-KW"/>
</dbReference>
<dbReference type="InterPro" id="IPR001897">
    <property type="entry name" value="Porin_gammaproteobac"/>
</dbReference>
<gene>
    <name evidence="10" type="primary">ompF</name>
    <name evidence="10" type="ORF">ACHINZ_4890</name>
</gene>
<keyword evidence="8" id="KW-0998">Cell outer membrane</keyword>
<evidence type="ECO:0000256" key="9">
    <source>
        <dbReference type="SAM" id="SignalP"/>
    </source>
</evidence>
<dbReference type="PANTHER" id="PTHR34501:SF8">
    <property type="entry name" value="OUTER MEMBRANE PORIN N-RELATED"/>
    <property type="match status" value="1"/>
</dbReference>
<reference evidence="10" key="1">
    <citation type="journal article" date="2023" name="Front. Microbiol.">
        <title>Genome analysis of Candidatus Aschnera chinzeii, the bacterial endosymbiont of the blood-sucking bat fly Penicillidia jenynsii (Insecta: Diptera: Nycteribiidae).</title>
        <authorList>
            <person name="Koga R."/>
            <person name="Moriyama M."/>
            <person name="Nozaki T."/>
            <person name="Fukatsu T."/>
        </authorList>
    </citation>
    <scope>NUCLEOTIDE SEQUENCE</scope>
    <source>
        <strain evidence="10">Kw-01</strain>
    </source>
</reference>
<evidence type="ECO:0000256" key="1">
    <source>
        <dbReference type="ARBA" id="ARBA00004571"/>
    </source>
</evidence>